<keyword evidence="10" id="KW-1185">Reference proteome</keyword>
<dbReference type="Gene3D" id="1.10.1370.30">
    <property type="match status" value="1"/>
</dbReference>
<keyword evidence="4" id="KW-0325">Glycoprotein</keyword>
<evidence type="ECO:0000313" key="10">
    <source>
        <dbReference type="Proteomes" id="UP001283361"/>
    </source>
</evidence>
<evidence type="ECO:0000256" key="8">
    <source>
        <dbReference type="PROSITE-ProRule" id="PRU01355"/>
    </source>
</evidence>
<dbReference type="SUPFAM" id="SSF55486">
    <property type="entry name" value="Metalloproteases ('zincins'), catalytic domain"/>
    <property type="match status" value="1"/>
</dbReference>
<gene>
    <name evidence="9" type="ORF">RRG08_067171</name>
</gene>
<comment type="similarity">
    <text evidence="1 8">Belongs to the peptidase M2 family.</text>
</comment>
<keyword evidence="2" id="KW-0732">Signal</keyword>
<evidence type="ECO:0000256" key="3">
    <source>
        <dbReference type="ARBA" id="ARBA00023157"/>
    </source>
</evidence>
<dbReference type="AlphaFoldDB" id="A0AAE1A7G6"/>
<comment type="caution">
    <text evidence="8">Lacks conserved residue(s) required for the propagation of feature annotation.</text>
</comment>
<dbReference type="GO" id="GO:0005886">
    <property type="term" value="C:plasma membrane"/>
    <property type="evidence" value="ECO:0007669"/>
    <property type="project" value="TreeGrafter"/>
</dbReference>
<feature type="disulfide bond" evidence="6 8">
    <location>
        <begin position="169"/>
        <end position="187"/>
    </location>
</feature>
<comment type="caution">
    <text evidence="9">The sequence shown here is derived from an EMBL/GenBank/DDBJ whole genome shotgun (WGS) entry which is preliminary data.</text>
</comment>
<dbReference type="CDD" id="cd06461">
    <property type="entry name" value="M2_ACE"/>
    <property type="match status" value="1"/>
</dbReference>
<evidence type="ECO:0000256" key="5">
    <source>
        <dbReference type="PIRSR" id="PIRSR601548-3"/>
    </source>
</evidence>
<dbReference type="Proteomes" id="UP001283361">
    <property type="component" value="Unassembled WGS sequence"/>
</dbReference>
<feature type="disulfide bond" evidence="6">
    <location>
        <begin position="324"/>
        <end position="336"/>
    </location>
</feature>
<reference evidence="9" key="1">
    <citation type="journal article" date="2023" name="G3 (Bethesda)">
        <title>A reference genome for the long-term kleptoplast-retaining sea slug Elysia crispata morphotype clarki.</title>
        <authorList>
            <person name="Eastman K.E."/>
            <person name="Pendleton A.L."/>
            <person name="Shaikh M.A."/>
            <person name="Suttiyut T."/>
            <person name="Ogas R."/>
            <person name="Tomko P."/>
            <person name="Gavelis G."/>
            <person name="Widhalm J.R."/>
            <person name="Wisecaver J.H."/>
        </authorList>
    </citation>
    <scope>NUCLEOTIDE SEQUENCE</scope>
    <source>
        <strain evidence="9">ECLA1</strain>
    </source>
</reference>
<dbReference type="InterPro" id="IPR001548">
    <property type="entry name" value="Peptidase_M2"/>
</dbReference>
<dbReference type="EMBL" id="JAWDGP010002510">
    <property type="protein sequence ID" value="KAK3782380.1"/>
    <property type="molecule type" value="Genomic_DNA"/>
</dbReference>
<evidence type="ECO:0000256" key="1">
    <source>
        <dbReference type="ARBA" id="ARBA00008139"/>
    </source>
</evidence>
<organism evidence="9 10">
    <name type="scientific">Elysia crispata</name>
    <name type="common">lettuce slug</name>
    <dbReference type="NCBI Taxonomy" id="231223"/>
    <lineage>
        <taxon>Eukaryota</taxon>
        <taxon>Metazoa</taxon>
        <taxon>Spiralia</taxon>
        <taxon>Lophotrochozoa</taxon>
        <taxon>Mollusca</taxon>
        <taxon>Gastropoda</taxon>
        <taxon>Heterobranchia</taxon>
        <taxon>Euthyneura</taxon>
        <taxon>Panpulmonata</taxon>
        <taxon>Sacoglossa</taxon>
        <taxon>Placobranchoidea</taxon>
        <taxon>Plakobranchidae</taxon>
        <taxon>Elysia</taxon>
    </lineage>
</organism>
<dbReference type="GO" id="GO:0006508">
    <property type="term" value="P:proteolysis"/>
    <property type="evidence" value="ECO:0007669"/>
    <property type="project" value="InterPro"/>
</dbReference>
<accession>A0AAE1A7G6</accession>
<name>A0AAE1A7G6_9GAST</name>
<dbReference type="Pfam" id="PF01401">
    <property type="entry name" value="Peptidase_M2"/>
    <property type="match status" value="2"/>
</dbReference>
<feature type="binding site" evidence="7">
    <location>
        <position position="196"/>
    </location>
    <ligand>
        <name>Zn(2+)</name>
        <dbReference type="ChEBI" id="CHEBI:29105"/>
        <label>2</label>
        <note>catalytic</note>
    </ligand>
</feature>
<dbReference type="FunFam" id="1.10.1370.30:FF:000005">
    <property type="entry name" value="Angiotensin-converting enzyme"/>
    <property type="match status" value="1"/>
</dbReference>
<dbReference type="GO" id="GO:0008237">
    <property type="term" value="F:metallopeptidase activity"/>
    <property type="evidence" value="ECO:0007669"/>
    <property type="project" value="InterPro"/>
</dbReference>
<sequence length="430" mass="49564">MAAQRVETPAQILEKYERETLPKWNMVSEAGWQQKTNVTDKNMAIFLQTVISEMEQIYSKAEVCMNPSGDCLKLEPGLAELMRSSRDCQNLSDAWRGWRDQSGKKMKDMYQEYVQLSNENVQILGKGYTTKKMFQTAEDFFYSLGLDNMTQIFWEKSMLERPEGREVVCHPSAWDMKKQDDFRIKMCTTINHAFHEAVGDTIALSVQTPSHLKSIGLLKAGDEQDKEADLNFLMLMALEKIAFLPFGYLIDQWRWSVFRGDTPPEQYNNEWWHLRCRLQGISPAVKRGADDFDPAAKYHVVANFAYIQYFVSFVLQFQFYKAACVAAGYTGPLYKCDFYNNKAAGEKFKSMLQLGSSLPWPEAMERMTGQRHMDAGPLVEYFEPLLDFLRKENGDDYGWEEKCPENPPPCNARTTKLDTSLWTVSFRASG</sequence>
<evidence type="ECO:0008006" key="11">
    <source>
        <dbReference type="Google" id="ProtNLM"/>
    </source>
</evidence>
<dbReference type="PANTHER" id="PTHR10514:SF27">
    <property type="entry name" value="ANGIOTENSIN-CONVERTING ENZYME"/>
    <property type="match status" value="1"/>
</dbReference>
<evidence type="ECO:0000256" key="6">
    <source>
        <dbReference type="PIRSR" id="PIRSR601548-4"/>
    </source>
</evidence>
<keyword evidence="5" id="KW-0479">Metal-binding</keyword>
<evidence type="ECO:0000256" key="2">
    <source>
        <dbReference type="ARBA" id="ARBA00022729"/>
    </source>
</evidence>
<dbReference type="GO" id="GO:0008241">
    <property type="term" value="F:peptidyl-dipeptidase activity"/>
    <property type="evidence" value="ECO:0007669"/>
    <property type="project" value="InterPro"/>
</dbReference>
<evidence type="ECO:0000313" key="9">
    <source>
        <dbReference type="EMBL" id="KAK3782380.1"/>
    </source>
</evidence>
<evidence type="ECO:0000256" key="7">
    <source>
        <dbReference type="PIRSR" id="PIRSR601548-8"/>
    </source>
</evidence>
<evidence type="ECO:0000256" key="4">
    <source>
        <dbReference type="ARBA" id="ARBA00023180"/>
    </source>
</evidence>
<dbReference type="PROSITE" id="PS52011">
    <property type="entry name" value="PEPTIDASE_M2"/>
    <property type="match status" value="2"/>
</dbReference>
<keyword evidence="5" id="KW-0862">Zinc</keyword>
<keyword evidence="3 6" id="KW-1015">Disulfide bond</keyword>
<dbReference type="PANTHER" id="PTHR10514">
    <property type="entry name" value="ANGIOTENSIN-CONVERTING ENZYME"/>
    <property type="match status" value="1"/>
</dbReference>
<protein>
    <recommendedName>
        <fullName evidence="11">Angiotensin-converting enzyme</fullName>
    </recommendedName>
</protein>
<proteinExistence type="inferred from homology"/>
<feature type="binding site" evidence="5">
    <location>
        <position position="196"/>
    </location>
    <ligand>
        <name>Zn(2+)</name>
        <dbReference type="ChEBI" id="CHEBI:29105"/>
        <label>1</label>
        <note>catalytic</note>
    </ligand>
</feature>